<dbReference type="PROSITE" id="PS50068">
    <property type="entry name" value="LDLRA_2"/>
    <property type="match status" value="2"/>
</dbReference>
<keyword evidence="3" id="KW-0677">Repeat</keyword>
<evidence type="ECO:0000256" key="4">
    <source>
        <dbReference type="ARBA" id="ARBA00022989"/>
    </source>
</evidence>
<dbReference type="SUPFAM" id="SSF57424">
    <property type="entry name" value="LDL receptor-like module"/>
    <property type="match status" value="2"/>
</dbReference>
<evidence type="ECO:0000256" key="2">
    <source>
        <dbReference type="ARBA" id="ARBA00022692"/>
    </source>
</evidence>
<keyword evidence="6" id="KW-1015">Disulfide bond</keyword>
<dbReference type="Proteomes" id="UP000504611">
    <property type="component" value="Unplaced"/>
</dbReference>
<feature type="chain" id="PRO_5026724624" evidence="10">
    <location>
        <begin position="22"/>
        <end position="121"/>
    </location>
</feature>
<dbReference type="GO" id="GO:0043235">
    <property type="term" value="C:receptor complex"/>
    <property type="evidence" value="ECO:0007669"/>
    <property type="project" value="TreeGrafter"/>
</dbReference>
<evidence type="ECO:0000256" key="10">
    <source>
        <dbReference type="SAM" id="SignalP"/>
    </source>
</evidence>
<dbReference type="OrthoDB" id="10066840at2759"/>
<dbReference type="Pfam" id="PF00057">
    <property type="entry name" value="Ldl_recept_a"/>
    <property type="match status" value="2"/>
</dbReference>
<dbReference type="FunFam" id="4.10.400.10:FF:000020">
    <property type="entry name" value="LDL receptor related protein 1"/>
    <property type="match status" value="1"/>
</dbReference>
<dbReference type="GO" id="GO:0005886">
    <property type="term" value="C:plasma membrane"/>
    <property type="evidence" value="ECO:0007669"/>
    <property type="project" value="TreeGrafter"/>
</dbReference>
<dbReference type="GeneID" id="104956944"/>
<proteinExistence type="predicted"/>
<evidence type="ECO:0000256" key="1">
    <source>
        <dbReference type="ARBA" id="ARBA00004167"/>
    </source>
</evidence>
<comment type="caution">
    <text evidence="9">Lacks conserved residue(s) required for the propagation of feature annotation.</text>
</comment>
<dbReference type="InterPro" id="IPR036055">
    <property type="entry name" value="LDL_receptor-like_sf"/>
</dbReference>
<keyword evidence="5" id="KW-0472">Membrane</keyword>
<evidence type="ECO:0000313" key="12">
    <source>
        <dbReference type="RefSeq" id="XP_010782826.1"/>
    </source>
</evidence>
<dbReference type="AlphaFoldDB" id="A0A6I9P9L1"/>
<evidence type="ECO:0000313" key="11">
    <source>
        <dbReference type="Proteomes" id="UP000504611"/>
    </source>
</evidence>
<dbReference type="PROSITE" id="PS01209">
    <property type="entry name" value="LDLRA_1"/>
    <property type="match status" value="2"/>
</dbReference>
<dbReference type="KEGG" id="ncc:104956944"/>
<name>A0A6I9P9L1_9TELE</name>
<keyword evidence="7" id="KW-0675">Receptor</keyword>
<organism evidence="11 12">
    <name type="scientific">Notothenia coriiceps</name>
    <name type="common">black rockcod</name>
    <dbReference type="NCBI Taxonomy" id="8208"/>
    <lineage>
        <taxon>Eukaryota</taxon>
        <taxon>Metazoa</taxon>
        <taxon>Chordata</taxon>
        <taxon>Craniata</taxon>
        <taxon>Vertebrata</taxon>
        <taxon>Euteleostomi</taxon>
        <taxon>Actinopterygii</taxon>
        <taxon>Neopterygii</taxon>
        <taxon>Teleostei</taxon>
        <taxon>Neoteleostei</taxon>
        <taxon>Acanthomorphata</taxon>
        <taxon>Eupercaria</taxon>
        <taxon>Perciformes</taxon>
        <taxon>Notothenioidei</taxon>
        <taxon>Nototheniidae</taxon>
        <taxon>Notothenia</taxon>
    </lineage>
</organism>
<accession>A0A6I9P9L1</accession>
<protein>
    <submittedName>
        <fullName evidence="12">Low-density lipoprotein receptor-related protein 1-like</fullName>
    </submittedName>
</protein>
<sequence length="121" mass="13357">MAMRLFYLGCILCLEIISPNGATVAPKVDDPPKTCSPKQFVCKDQVTCISKGWRCDGEKDCPDGSDESPDICSHNRVSQCPVNEHGCLNPDVCIHMSKLCDGVPECPDGWDEGPHCRVWYI</sequence>
<dbReference type="RefSeq" id="XP_010782826.1">
    <property type="nucleotide sequence ID" value="XM_010784524.1"/>
</dbReference>
<dbReference type="Gene3D" id="4.10.400.10">
    <property type="entry name" value="Low-density Lipoprotein Receptor"/>
    <property type="match status" value="2"/>
</dbReference>
<dbReference type="InterPro" id="IPR002172">
    <property type="entry name" value="LDrepeatLR_classA_rpt"/>
</dbReference>
<keyword evidence="4" id="KW-1133">Transmembrane helix</keyword>
<evidence type="ECO:0000256" key="7">
    <source>
        <dbReference type="ARBA" id="ARBA00023170"/>
    </source>
</evidence>
<dbReference type="CDD" id="cd00112">
    <property type="entry name" value="LDLa"/>
    <property type="match status" value="2"/>
</dbReference>
<keyword evidence="11" id="KW-1185">Reference proteome</keyword>
<dbReference type="SMART" id="SM00192">
    <property type="entry name" value="LDLa"/>
    <property type="match status" value="2"/>
</dbReference>
<feature type="signal peptide" evidence="10">
    <location>
        <begin position="1"/>
        <end position="21"/>
    </location>
</feature>
<dbReference type="PRINTS" id="PR00261">
    <property type="entry name" value="LDLRECEPTOR"/>
</dbReference>
<dbReference type="GO" id="GO:0005041">
    <property type="term" value="F:low-density lipoprotein particle receptor activity"/>
    <property type="evidence" value="ECO:0007669"/>
    <property type="project" value="TreeGrafter"/>
</dbReference>
<evidence type="ECO:0000256" key="5">
    <source>
        <dbReference type="ARBA" id="ARBA00023136"/>
    </source>
</evidence>
<evidence type="ECO:0000256" key="8">
    <source>
        <dbReference type="ARBA" id="ARBA00023180"/>
    </source>
</evidence>
<keyword evidence="2" id="KW-0812">Transmembrane</keyword>
<evidence type="ECO:0000256" key="9">
    <source>
        <dbReference type="PROSITE-ProRule" id="PRU00124"/>
    </source>
</evidence>
<keyword evidence="10" id="KW-0732">Signal</keyword>
<dbReference type="InterPro" id="IPR023415">
    <property type="entry name" value="LDLR_class-A_CS"/>
</dbReference>
<gene>
    <name evidence="12" type="primary">LOC104956944</name>
</gene>
<dbReference type="PANTHER" id="PTHR22722">
    <property type="entry name" value="LOW-DENSITY LIPOPROTEIN RECEPTOR-RELATED PROTEIN 2-RELATED"/>
    <property type="match status" value="1"/>
</dbReference>
<evidence type="ECO:0000256" key="3">
    <source>
        <dbReference type="ARBA" id="ARBA00022737"/>
    </source>
</evidence>
<reference evidence="12" key="1">
    <citation type="submission" date="2025-08" db="UniProtKB">
        <authorList>
            <consortium name="RefSeq"/>
        </authorList>
    </citation>
    <scope>IDENTIFICATION</scope>
    <source>
        <tissue evidence="12">Muscle</tissue>
    </source>
</reference>
<comment type="subcellular location">
    <subcellularLocation>
        <location evidence="1">Membrane</location>
        <topology evidence="1">Single-pass membrane protein</topology>
    </subcellularLocation>
</comment>
<keyword evidence="8" id="KW-0325">Glycoprotein</keyword>
<dbReference type="PANTHER" id="PTHR22722:SF5">
    <property type="entry name" value="LOW-DENSITY LIPOPROTEIN RECEPTOR-RELATED PROTEIN 1B"/>
    <property type="match status" value="1"/>
</dbReference>
<evidence type="ECO:0000256" key="6">
    <source>
        <dbReference type="ARBA" id="ARBA00023157"/>
    </source>
</evidence>
<dbReference type="InterPro" id="IPR051221">
    <property type="entry name" value="LDLR-related"/>
</dbReference>